<evidence type="ECO:0000259" key="7">
    <source>
        <dbReference type="PROSITE" id="PS50200"/>
    </source>
</evidence>
<evidence type="ECO:0000259" key="8">
    <source>
        <dbReference type="PROSITE" id="PS50951"/>
    </source>
</evidence>
<dbReference type="SMART" id="SM00132">
    <property type="entry name" value="LIM"/>
    <property type="match status" value="1"/>
</dbReference>
<dbReference type="CDD" id="cd09401">
    <property type="entry name" value="LIM_TLP_like"/>
    <property type="match status" value="1"/>
</dbReference>
<dbReference type="PANTHER" id="PTHR22738">
    <property type="entry name" value="RASSF"/>
    <property type="match status" value="1"/>
</dbReference>
<dbReference type="InterPro" id="IPR011524">
    <property type="entry name" value="SARAH_dom"/>
</dbReference>
<evidence type="ECO:0000256" key="4">
    <source>
        <dbReference type="PROSITE-ProRule" id="PRU00125"/>
    </source>
</evidence>
<evidence type="ECO:0000313" key="9">
    <source>
        <dbReference type="EMBL" id="KAH8034161.1"/>
    </source>
</evidence>
<evidence type="ECO:0000256" key="5">
    <source>
        <dbReference type="SAM" id="MobiDB-lite"/>
    </source>
</evidence>
<dbReference type="Pfam" id="PF00788">
    <property type="entry name" value="RA"/>
    <property type="match status" value="1"/>
</dbReference>
<keyword evidence="3 4" id="KW-0440">LIM domain</keyword>
<dbReference type="AlphaFoldDB" id="A0A9J6EI73"/>
<dbReference type="PROSITE" id="PS50951">
    <property type="entry name" value="SARAH"/>
    <property type="match status" value="1"/>
</dbReference>
<feature type="domain" description="SARAH" evidence="8">
    <location>
        <begin position="449"/>
        <end position="496"/>
    </location>
</feature>
<dbReference type="PROSITE" id="PS50023">
    <property type="entry name" value="LIM_DOMAIN_2"/>
    <property type="match status" value="1"/>
</dbReference>
<dbReference type="GO" id="GO:0007165">
    <property type="term" value="P:signal transduction"/>
    <property type="evidence" value="ECO:0007669"/>
    <property type="project" value="InterPro"/>
</dbReference>
<reference evidence="9" key="2">
    <citation type="submission" date="2021-09" db="EMBL/GenBank/DDBJ databases">
        <authorList>
            <person name="Jia N."/>
            <person name="Wang J."/>
            <person name="Shi W."/>
            <person name="Du L."/>
            <person name="Sun Y."/>
            <person name="Zhan W."/>
            <person name="Jiang J."/>
            <person name="Wang Q."/>
            <person name="Zhang B."/>
            <person name="Ji P."/>
            <person name="Sakyi L.B."/>
            <person name="Cui X."/>
            <person name="Yuan T."/>
            <person name="Jiang B."/>
            <person name="Yang W."/>
            <person name="Lam T.T.-Y."/>
            <person name="Chang Q."/>
            <person name="Ding S."/>
            <person name="Wang X."/>
            <person name="Zhu J."/>
            <person name="Ruan X."/>
            <person name="Zhao L."/>
            <person name="Wei J."/>
            <person name="Que T."/>
            <person name="Du C."/>
            <person name="Cheng J."/>
            <person name="Dai P."/>
            <person name="Han X."/>
            <person name="Huang E."/>
            <person name="Gao Y."/>
            <person name="Liu J."/>
            <person name="Shao H."/>
            <person name="Ye R."/>
            <person name="Li L."/>
            <person name="Wei W."/>
            <person name="Wang X."/>
            <person name="Wang C."/>
            <person name="Huo Q."/>
            <person name="Li W."/>
            <person name="Guo W."/>
            <person name="Chen H."/>
            <person name="Chen S."/>
            <person name="Zhou L."/>
            <person name="Zhou L."/>
            <person name="Ni X."/>
            <person name="Tian J."/>
            <person name="Zhou Y."/>
            <person name="Sheng Y."/>
            <person name="Liu T."/>
            <person name="Pan Y."/>
            <person name="Xia L."/>
            <person name="Li J."/>
            <person name="Zhao F."/>
            <person name="Cao W."/>
        </authorList>
    </citation>
    <scope>NUCLEOTIDE SEQUENCE</scope>
    <source>
        <strain evidence="9">Rmic-2018</strain>
        <tissue evidence="9">Larvae</tissue>
    </source>
</reference>
<dbReference type="GO" id="GO:0046872">
    <property type="term" value="F:metal ion binding"/>
    <property type="evidence" value="ECO:0007669"/>
    <property type="project" value="UniProtKB-KW"/>
</dbReference>
<dbReference type="Proteomes" id="UP000821866">
    <property type="component" value="Chromosome 2"/>
</dbReference>
<feature type="domain" description="Ras-associating" evidence="7">
    <location>
        <begin position="326"/>
        <end position="414"/>
    </location>
</feature>
<dbReference type="CDD" id="cd01784">
    <property type="entry name" value="RA_RASSF2_like"/>
    <property type="match status" value="1"/>
</dbReference>
<keyword evidence="1 4" id="KW-0479">Metal-binding</keyword>
<dbReference type="CDD" id="cd21886">
    <property type="entry name" value="SARAH_RASSF2-like"/>
    <property type="match status" value="1"/>
</dbReference>
<dbReference type="EMBL" id="JABSTU010000004">
    <property type="protein sequence ID" value="KAH8034161.1"/>
    <property type="molecule type" value="Genomic_DNA"/>
</dbReference>
<dbReference type="Gene3D" id="2.10.110.10">
    <property type="entry name" value="Cysteine Rich Protein"/>
    <property type="match status" value="1"/>
</dbReference>
<dbReference type="InterPro" id="IPR000159">
    <property type="entry name" value="RA_dom"/>
</dbReference>
<dbReference type="InterPro" id="IPR001781">
    <property type="entry name" value="Znf_LIM"/>
</dbReference>
<dbReference type="Gene3D" id="3.10.20.90">
    <property type="entry name" value="Phosphatidylinositol 3-kinase Catalytic Subunit, Chain A, domain 1"/>
    <property type="match status" value="1"/>
</dbReference>
<dbReference type="InterPro" id="IPR029071">
    <property type="entry name" value="Ubiquitin-like_domsf"/>
</dbReference>
<feature type="region of interest" description="Disordered" evidence="5">
    <location>
        <begin position="204"/>
        <end position="295"/>
    </location>
</feature>
<keyword evidence="10" id="KW-1185">Reference proteome</keyword>
<dbReference type="PANTHER" id="PTHR22738:SF15">
    <property type="entry name" value="LD40758P"/>
    <property type="match status" value="1"/>
</dbReference>
<dbReference type="InterPro" id="IPR033614">
    <property type="entry name" value="RASSF1-6"/>
</dbReference>
<dbReference type="VEuPathDB" id="VectorBase:LOC119161274"/>
<reference evidence="9" key="1">
    <citation type="journal article" date="2020" name="Cell">
        <title>Large-Scale Comparative Analyses of Tick Genomes Elucidate Their Genetic Diversity and Vector Capacities.</title>
        <authorList>
            <consortium name="Tick Genome and Microbiome Consortium (TIGMIC)"/>
            <person name="Jia N."/>
            <person name="Wang J."/>
            <person name="Shi W."/>
            <person name="Du L."/>
            <person name="Sun Y."/>
            <person name="Zhan W."/>
            <person name="Jiang J.F."/>
            <person name="Wang Q."/>
            <person name="Zhang B."/>
            <person name="Ji P."/>
            <person name="Bell-Sakyi L."/>
            <person name="Cui X.M."/>
            <person name="Yuan T.T."/>
            <person name="Jiang B.G."/>
            <person name="Yang W.F."/>
            <person name="Lam T.T."/>
            <person name="Chang Q.C."/>
            <person name="Ding S.J."/>
            <person name="Wang X.J."/>
            <person name="Zhu J.G."/>
            <person name="Ruan X.D."/>
            <person name="Zhao L."/>
            <person name="Wei J.T."/>
            <person name="Ye R.Z."/>
            <person name="Que T.C."/>
            <person name="Du C.H."/>
            <person name="Zhou Y.H."/>
            <person name="Cheng J.X."/>
            <person name="Dai P.F."/>
            <person name="Guo W.B."/>
            <person name="Han X.H."/>
            <person name="Huang E.J."/>
            <person name="Li L.F."/>
            <person name="Wei W."/>
            <person name="Gao Y.C."/>
            <person name="Liu J.Z."/>
            <person name="Shao H.Z."/>
            <person name="Wang X."/>
            <person name="Wang C.C."/>
            <person name="Yang T.C."/>
            <person name="Huo Q.B."/>
            <person name="Li W."/>
            <person name="Chen H.Y."/>
            <person name="Chen S.E."/>
            <person name="Zhou L.G."/>
            <person name="Ni X.B."/>
            <person name="Tian J.H."/>
            <person name="Sheng Y."/>
            <person name="Liu T."/>
            <person name="Pan Y.S."/>
            <person name="Xia L.Y."/>
            <person name="Li J."/>
            <person name="Zhao F."/>
            <person name="Cao W.C."/>
        </authorList>
    </citation>
    <scope>NUCLEOTIDE SEQUENCE</scope>
    <source>
        <strain evidence="9">Rmic-2018</strain>
    </source>
</reference>
<accession>A0A9J6EI73</accession>
<dbReference type="SUPFAM" id="SSF54236">
    <property type="entry name" value="Ubiquitin-like"/>
    <property type="match status" value="1"/>
</dbReference>
<sequence length="505" mass="57401">MDDYSPFVPAFSPTKTFVTSQACEVSVESPSLCLVWGTRAINDIHPRHPERKTSMGYEWHPECLRCEECGKRLNPGQHAEHKGVPYCHVPCYSVLFGPTLFGHGSQVEAHTSFGKNTKDRQCVSSVPRNHLEGKLKVYNQYYEGKSGIVQSRLRNGRLILEGPIRIYWGVNRVIRLKEDHDDRIPVRRRRTSLRLSRLAINSKDRGSKYLQNGSPEKESTSSVENGTEDKNGGLRMSTSTDNMFSELADPECSKSHPNGRSEIGRNYRTLPNPSKHSLSDLVTGTSSQQPLTSEDANGFEGVTLRTKARSSRVKLRRRCSINGHFYNRETSVFTPAYGSVTSVWVTSLVNAPEVINQLLDKFKVENSPQDFALYVVRDTGERRLMQDDEYPLLARVMLGPDEAVAKLFIMNRENTNEIPYEASEHNLKLAAPDCSKMENFAAPNRKTSVAQYLNFSEVELTTFIKKFHEEEDREVEKIKNKFKTLQHRIQARMQELKSIPVKINS</sequence>
<comment type="caution">
    <text evidence="9">The sequence shown here is derived from an EMBL/GenBank/DDBJ whole genome shotgun (WGS) entry which is preliminary data.</text>
</comment>
<feature type="domain" description="LIM zinc-binding" evidence="6">
    <location>
        <begin position="18"/>
        <end position="98"/>
    </location>
</feature>
<evidence type="ECO:0000259" key="6">
    <source>
        <dbReference type="PROSITE" id="PS50023"/>
    </source>
</evidence>
<name>A0A9J6EI73_RHIMP</name>
<evidence type="ECO:0000256" key="3">
    <source>
        <dbReference type="ARBA" id="ARBA00023038"/>
    </source>
</evidence>
<dbReference type="SMART" id="SM00314">
    <property type="entry name" value="RA"/>
    <property type="match status" value="1"/>
</dbReference>
<feature type="compositionally biased region" description="Polar residues" evidence="5">
    <location>
        <begin position="269"/>
        <end position="295"/>
    </location>
</feature>
<feature type="compositionally biased region" description="Polar residues" evidence="5">
    <location>
        <begin position="209"/>
        <end position="225"/>
    </location>
</feature>
<dbReference type="PROSITE" id="PS50200">
    <property type="entry name" value="RA"/>
    <property type="match status" value="1"/>
</dbReference>
<evidence type="ECO:0000256" key="1">
    <source>
        <dbReference type="ARBA" id="ARBA00022723"/>
    </source>
</evidence>
<dbReference type="Pfam" id="PF00412">
    <property type="entry name" value="LIM"/>
    <property type="match status" value="1"/>
</dbReference>
<organism evidence="9 10">
    <name type="scientific">Rhipicephalus microplus</name>
    <name type="common">Cattle tick</name>
    <name type="synonym">Boophilus microplus</name>
    <dbReference type="NCBI Taxonomy" id="6941"/>
    <lineage>
        <taxon>Eukaryota</taxon>
        <taxon>Metazoa</taxon>
        <taxon>Ecdysozoa</taxon>
        <taxon>Arthropoda</taxon>
        <taxon>Chelicerata</taxon>
        <taxon>Arachnida</taxon>
        <taxon>Acari</taxon>
        <taxon>Parasitiformes</taxon>
        <taxon>Ixodida</taxon>
        <taxon>Ixodoidea</taxon>
        <taxon>Ixodidae</taxon>
        <taxon>Rhipicephalinae</taxon>
        <taxon>Rhipicephalus</taxon>
        <taxon>Boophilus</taxon>
    </lineage>
</organism>
<dbReference type="SUPFAM" id="SSF57716">
    <property type="entry name" value="Glucocorticoid receptor-like (DNA-binding domain)"/>
    <property type="match status" value="1"/>
</dbReference>
<evidence type="ECO:0000313" key="10">
    <source>
        <dbReference type="Proteomes" id="UP000821866"/>
    </source>
</evidence>
<keyword evidence="2 4" id="KW-0862">Zinc</keyword>
<proteinExistence type="predicted"/>
<protein>
    <submittedName>
        <fullName evidence="9">Uncharacterized protein</fullName>
    </submittedName>
</protein>
<dbReference type="Pfam" id="PF16517">
    <property type="entry name" value="Nore1-SARAH"/>
    <property type="match status" value="1"/>
</dbReference>
<evidence type="ECO:0000256" key="2">
    <source>
        <dbReference type="ARBA" id="ARBA00022833"/>
    </source>
</evidence>
<gene>
    <name evidence="9" type="ORF">HPB51_021551</name>
</gene>